<dbReference type="HOGENOM" id="CLU_1127821_0_0_10"/>
<evidence type="ECO:0000313" key="2">
    <source>
        <dbReference type="EMBL" id="AEE50057.1"/>
    </source>
</evidence>
<evidence type="ECO:0000256" key="1">
    <source>
        <dbReference type="SAM" id="Phobius"/>
    </source>
</evidence>
<reference evidence="2 3" key="1">
    <citation type="journal article" date="2011" name="Stand. Genomic Sci.">
        <title>Complete genome sequence of Haliscomenobacter hydrossis type strain (O).</title>
        <authorList>
            <consortium name="US DOE Joint Genome Institute (JGI-PGF)"/>
            <person name="Daligault H."/>
            <person name="Lapidus A."/>
            <person name="Zeytun A."/>
            <person name="Nolan M."/>
            <person name="Lucas S."/>
            <person name="Del Rio T.G."/>
            <person name="Tice H."/>
            <person name="Cheng J.F."/>
            <person name="Tapia R."/>
            <person name="Han C."/>
            <person name="Goodwin L."/>
            <person name="Pitluck S."/>
            <person name="Liolios K."/>
            <person name="Pagani I."/>
            <person name="Ivanova N."/>
            <person name="Huntemann M."/>
            <person name="Mavromatis K."/>
            <person name="Mikhailova N."/>
            <person name="Pati A."/>
            <person name="Chen A."/>
            <person name="Palaniappan K."/>
            <person name="Land M."/>
            <person name="Hauser L."/>
            <person name="Brambilla E.M."/>
            <person name="Rohde M."/>
            <person name="Verbarg S."/>
            <person name="Goker M."/>
            <person name="Bristow J."/>
            <person name="Eisen J.A."/>
            <person name="Markowitz V."/>
            <person name="Hugenholtz P."/>
            <person name="Kyrpides N.C."/>
            <person name="Klenk H.P."/>
            <person name="Woyke T."/>
        </authorList>
    </citation>
    <scope>NUCLEOTIDE SEQUENCE [LARGE SCALE GENOMIC DNA]</scope>
    <source>
        <strain evidence="3">ATCC 27775 / DSM 1100 / LMG 10767 / O</strain>
    </source>
</reference>
<name>F4KRV3_HALH1</name>
<dbReference type="EMBL" id="CP002691">
    <property type="protein sequence ID" value="AEE50057.1"/>
    <property type="molecule type" value="Genomic_DNA"/>
</dbReference>
<evidence type="ECO:0000313" key="3">
    <source>
        <dbReference type="Proteomes" id="UP000008461"/>
    </source>
</evidence>
<dbReference type="Proteomes" id="UP000008461">
    <property type="component" value="Chromosome"/>
</dbReference>
<feature type="transmembrane region" description="Helical" evidence="1">
    <location>
        <begin position="67"/>
        <end position="85"/>
    </location>
</feature>
<feature type="transmembrane region" description="Helical" evidence="1">
    <location>
        <begin position="43"/>
        <end position="60"/>
    </location>
</feature>
<reference key="2">
    <citation type="submission" date="2011-04" db="EMBL/GenBank/DDBJ databases">
        <title>Complete sequence of chromosome of Haliscomenobacter hydrossis DSM 1100.</title>
        <authorList>
            <consortium name="US DOE Joint Genome Institute (JGI-PGF)"/>
            <person name="Lucas S."/>
            <person name="Han J."/>
            <person name="Lapidus A."/>
            <person name="Bruce D."/>
            <person name="Goodwin L."/>
            <person name="Pitluck S."/>
            <person name="Peters L."/>
            <person name="Kyrpides N."/>
            <person name="Mavromatis K."/>
            <person name="Ivanova N."/>
            <person name="Ovchinnikova G."/>
            <person name="Pagani I."/>
            <person name="Daligault H."/>
            <person name="Detter J.C."/>
            <person name="Han C."/>
            <person name="Land M."/>
            <person name="Hauser L."/>
            <person name="Markowitz V."/>
            <person name="Cheng J.-F."/>
            <person name="Hugenholtz P."/>
            <person name="Woyke T."/>
            <person name="Wu D."/>
            <person name="Verbarg S."/>
            <person name="Frueling A."/>
            <person name="Brambilla E."/>
            <person name="Klenk H.-P."/>
            <person name="Eisen J.A."/>
        </authorList>
    </citation>
    <scope>NUCLEOTIDE SEQUENCE</scope>
    <source>
        <strain>DSM 1100</strain>
    </source>
</reference>
<keyword evidence="1" id="KW-1133">Transmembrane helix</keyword>
<keyword evidence="3" id="KW-1185">Reference proteome</keyword>
<feature type="transmembrane region" description="Helical" evidence="1">
    <location>
        <begin position="12"/>
        <end position="31"/>
    </location>
</feature>
<dbReference type="RefSeq" id="WP_013764609.1">
    <property type="nucleotide sequence ID" value="NC_015510.1"/>
</dbReference>
<sequence>MKINPQVSLKVISFFIFIHSILLIEFLHYFFPGIGPASMATYPLTYLVGVMLSILCFKAFKKITTTRARIGVFISFFILMTYMAFDLHEFVTVDALRSSKDAIRIVLNPKQISFEDIFSENRTYSIAGMVKFKSELPEYLYSCSYEEDYSEFYTFYLWKSGNEIGSTNKYWIIDSLSRKDTFIFRDVVKGARYEVVAPPALFSDPDQHLFKEIFGDLKVCFWPIRQNMDRGFETWFYHLLDKRWNK</sequence>
<proteinExistence type="predicted"/>
<accession>F4KRV3</accession>
<dbReference type="KEGG" id="hhy:Halhy_2174"/>
<organism evidence="2 3">
    <name type="scientific">Haliscomenobacter hydrossis (strain ATCC 27775 / DSM 1100 / LMG 10767 / O)</name>
    <dbReference type="NCBI Taxonomy" id="760192"/>
    <lineage>
        <taxon>Bacteria</taxon>
        <taxon>Pseudomonadati</taxon>
        <taxon>Bacteroidota</taxon>
        <taxon>Saprospiria</taxon>
        <taxon>Saprospirales</taxon>
        <taxon>Haliscomenobacteraceae</taxon>
        <taxon>Haliscomenobacter</taxon>
    </lineage>
</organism>
<protein>
    <submittedName>
        <fullName evidence="2">Uncharacterized protein</fullName>
    </submittedName>
</protein>
<gene>
    <name evidence="2" type="ordered locus">Halhy_2174</name>
</gene>
<dbReference type="AlphaFoldDB" id="F4KRV3"/>
<keyword evidence="1" id="KW-0812">Transmembrane</keyword>
<keyword evidence="1" id="KW-0472">Membrane</keyword>